<dbReference type="RefSeq" id="WP_181609856.1">
    <property type="nucleotide sequence ID" value="NZ_BAABAM010000012.1"/>
</dbReference>
<evidence type="ECO:0000313" key="3">
    <source>
        <dbReference type="Proteomes" id="UP000530928"/>
    </source>
</evidence>
<dbReference type="InterPro" id="IPR007037">
    <property type="entry name" value="SIP_rossman_dom"/>
</dbReference>
<dbReference type="AlphaFoldDB" id="A0A7W0CHB2"/>
<dbReference type="InterPro" id="IPR017938">
    <property type="entry name" value="Riboflavin_synthase-like_b-brl"/>
</dbReference>
<dbReference type="SUPFAM" id="SSF63380">
    <property type="entry name" value="Riboflavin synthase domain-like"/>
    <property type="match status" value="1"/>
</dbReference>
<dbReference type="InterPro" id="IPR017927">
    <property type="entry name" value="FAD-bd_FR_type"/>
</dbReference>
<name>A0A7W0CHB2_9ACTN</name>
<dbReference type="CDD" id="cd06193">
    <property type="entry name" value="siderophore_interacting"/>
    <property type="match status" value="1"/>
</dbReference>
<dbReference type="Pfam" id="PF08021">
    <property type="entry name" value="FAD_binding_9"/>
    <property type="match status" value="1"/>
</dbReference>
<evidence type="ECO:0000259" key="1">
    <source>
        <dbReference type="PROSITE" id="PS51384"/>
    </source>
</evidence>
<organism evidence="2 3">
    <name type="scientific">Nonomuraea soli</name>
    <dbReference type="NCBI Taxonomy" id="1032476"/>
    <lineage>
        <taxon>Bacteria</taxon>
        <taxon>Bacillati</taxon>
        <taxon>Actinomycetota</taxon>
        <taxon>Actinomycetes</taxon>
        <taxon>Streptosporangiales</taxon>
        <taxon>Streptosporangiaceae</taxon>
        <taxon>Nonomuraea</taxon>
    </lineage>
</organism>
<proteinExistence type="predicted"/>
<dbReference type="Gene3D" id="3.40.50.80">
    <property type="entry name" value="Nucleotide-binding domain of ferredoxin-NADP reductase (FNR) module"/>
    <property type="match status" value="1"/>
</dbReference>
<dbReference type="PANTHER" id="PTHR30157">
    <property type="entry name" value="FERRIC REDUCTASE, NADPH-DEPENDENT"/>
    <property type="match status" value="1"/>
</dbReference>
<accession>A0A7W0CHB2</accession>
<sequence length="283" mass="30845">MPRLPIRTLEVVRVRSLSPGMARVTFTADDLTGLPQTGPDQQVKLYFPRPGQDTPLLPDADGELMSWYAAFTAIPEPQRPWMRSFTLRARGHNTVDIDFVLHGSGGPASRWALRARPGDRLAMFGPSSDFARPVPLDRDLAEADWVLLAGDLSALPAIGTLLEALPYGKRAEVFVEAGDPRDRQDLPTRGAVTVHWTGGGALVDTVAGAEFPGGRVFAWLAGEASAVRRLRRHLVAERGIAKSAIDFSGYWRRALTQDDAPTGEDMADAQDLLARAQELQARS</sequence>
<dbReference type="Gene3D" id="2.40.30.10">
    <property type="entry name" value="Translation factors"/>
    <property type="match status" value="1"/>
</dbReference>
<reference evidence="2 3" key="1">
    <citation type="submission" date="2020-07" db="EMBL/GenBank/DDBJ databases">
        <title>Genomic Encyclopedia of Type Strains, Phase IV (KMG-IV): sequencing the most valuable type-strain genomes for metagenomic binning, comparative biology and taxonomic classification.</title>
        <authorList>
            <person name="Goeker M."/>
        </authorList>
    </citation>
    <scope>NUCLEOTIDE SEQUENCE [LARGE SCALE GENOMIC DNA]</scope>
    <source>
        <strain evidence="2 3">DSM 45533</strain>
    </source>
</reference>
<dbReference type="Pfam" id="PF04954">
    <property type="entry name" value="SIP"/>
    <property type="match status" value="1"/>
</dbReference>
<dbReference type="EMBL" id="JACDUR010000002">
    <property type="protein sequence ID" value="MBA2891106.1"/>
    <property type="molecule type" value="Genomic_DNA"/>
</dbReference>
<dbReference type="PANTHER" id="PTHR30157:SF0">
    <property type="entry name" value="NADPH-DEPENDENT FERRIC-CHELATE REDUCTASE"/>
    <property type="match status" value="1"/>
</dbReference>
<dbReference type="InterPro" id="IPR039374">
    <property type="entry name" value="SIP_fam"/>
</dbReference>
<feature type="domain" description="FAD-binding FR-type" evidence="1">
    <location>
        <begin position="4"/>
        <end position="133"/>
    </location>
</feature>
<gene>
    <name evidence="2" type="ORF">HNR30_002447</name>
</gene>
<dbReference type="GO" id="GO:0016491">
    <property type="term" value="F:oxidoreductase activity"/>
    <property type="evidence" value="ECO:0007669"/>
    <property type="project" value="InterPro"/>
</dbReference>
<protein>
    <submittedName>
        <fullName evidence="2">NADPH-dependent ferric siderophore reductase</fullName>
    </submittedName>
</protein>
<keyword evidence="3" id="KW-1185">Reference proteome</keyword>
<dbReference type="PROSITE" id="PS51384">
    <property type="entry name" value="FAD_FR"/>
    <property type="match status" value="1"/>
</dbReference>
<dbReference type="Proteomes" id="UP000530928">
    <property type="component" value="Unassembled WGS sequence"/>
</dbReference>
<dbReference type="InterPro" id="IPR039261">
    <property type="entry name" value="FNR_nucleotide-bd"/>
</dbReference>
<comment type="caution">
    <text evidence="2">The sequence shown here is derived from an EMBL/GenBank/DDBJ whole genome shotgun (WGS) entry which is preliminary data.</text>
</comment>
<evidence type="ECO:0000313" key="2">
    <source>
        <dbReference type="EMBL" id="MBA2891106.1"/>
    </source>
</evidence>
<dbReference type="InterPro" id="IPR013113">
    <property type="entry name" value="SIP_FAD-bd"/>
</dbReference>